<dbReference type="OrthoDB" id="7217071at2759"/>
<feature type="transmembrane region" description="Helical" evidence="8">
    <location>
        <begin position="98"/>
        <end position="119"/>
    </location>
</feature>
<keyword evidence="2 8" id="KW-0812">Transmembrane</keyword>
<evidence type="ECO:0000256" key="8">
    <source>
        <dbReference type="SAM" id="Phobius"/>
    </source>
</evidence>
<dbReference type="PROSITE" id="PS50262">
    <property type="entry name" value="G_PROTEIN_RECEP_F1_2"/>
    <property type="match status" value="1"/>
</dbReference>
<dbReference type="Pfam" id="PF00001">
    <property type="entry name" value="7tm_1"/>
    <property type="match status" value="1"/>
</dbReference>
<dbReference type="PANTHER" id="PTHR24240">
    <property type="entry name" value="OPSIN"/>
    <property type="match status" value="1"/>
</dbReference>
<gene>
    <name evidence="10" type="primary">OP4</name>
</gene>
<sequence>MQFSREEDPPSGFNWNNAWFIAYGVVMIAVLSIGFLGNTMTVIILRKHEHASKSLTPLMINLAIASLIIIVLGYPLVISVVVRGSHVTKEDPTCRWSAFINGTVGISSIATLTEMSLVINYSLHRMNPNVRLTKRNMALLIAGAWLYGLVSMFPPLVGWNRFVPGAVRISCGPDWTDKSASGVSYNLVLVVLGFFLPLCVMIKAYYEIYRLLRSREMLISANSSFQLRQKLYIKKLVRMTVLAIAAFMLSWAPYCFVSIVAIFKGSHIITSGEAEIPELMAKASVIYNPVVYLITNSSYRASFWKVISCQKQTMIVHVRENLMPNGPSRRTLRSRRMAVLLKPLNEVSVYNGGYVVAMGFASVRDL</sequence>
<dbReference type="InterPro" id="IPR000276">
    <property type="entry name" value="GPCR_Rhodpsn"/>
</dbReference>
<dbReference type="Gene3D" id="1.20.1070.10">
    <property type="entry name" value="Rhodopsin 7-helix transmembrane proteins"/>
    <property type="match status" value="1"/>
</dbReference>
<accession>A0A7D5D3R8</accession>
<feature type="transmembrane region" description="Helical" evidence="8">
    <location>
        <begin position="20"/>
        <end position="45"/>
    </location>
</feature>
<reference evidence="10" key="1">
    <citation type="submission" date="2019-04" db="EMBL/GenBank/DDBJ databases">
        <authorList>
            <person name="Mason B.M."/>
        </authorList>
    </citation>
    <scope>NUCLEOTIDE SEQUENCE</scope>
</reference>
<feature type="transmembrane region" description="Helical" evidence="8">
    <location>
        <begin position="139"/>
        <end position="157"/>
    </location>
</feature>
<feature type="transmembrane region" description="Helical" evidence="8">
    <location>
        <begin position="236"/>
        <end position="263"/>
    </location>
</feature>
<feature type="domain" description="G-protein coupled receptors family 1 profile" evidence="9">
    <location>
        <begin position="37"/>
        <end position="292"/>
    </location>
</feature>
<dbReference type="GO" id="GO:0016020">
    <property type="term" value="C:membrane"/>
    <property type="evidence" value="ECO:0007669"/>
    <property type="project" value="UniProtKB-SubCell"/>
</dbReference>
<dbReference type="AlphaFoldDB" id="A0A7D5D3R8"/>
<evidence type="ECO:0000256" key="3">
    <source>
        <dbReference type="ARBA" id="ARBA00022989"/>
    </source>
</evidence>
<dbReference type="InterPro" id="IPR017452">
    <property type="entry name" value="GPCR_Rhodpsn_7TM"/>
</dbReference>
<keyword evidence="3 8" id="KW-1133">Transmembrane helix</keyword>
<feature type="transmembrane region" description="Helical" evidence="8">
    <location>
        <begin position="57"/>
        <end position="78"/>
    </location>
</feature>
<evidence type="ECO:0000259" key="9">
    <source>
        <dbReference type="PROSITE" id="PS50262"/>
    </source>
</evidence>
<dbReference type="SUPFAM" id="SSF81321">
    <property type="entry name" value="Family A G protein-coupled receptor-like"/>
    <property type="match status" value="1"/>
</dbReference>
<organism evidence="10">
    <name type="scientific">Acropora millepora</name>
    <name type="common">Staghorn coral</name>
    <name type="synonym">Heteropora millepora</name>
    <dbReference type="NCBI Taxonomy" id="45264"/>
    <lineage>
        <taxon>Eukaryota</taxon>
        <taxon>Metazoa</taxon>
        <taxon>Cnidaria</taxon>
        <taxon>Anthozoa</taxon>
        <taxon>Hexacorallia</taxon>
        <taxon>Scleractinia</taxon>
        <taxon>Astrocoeniina</taxon>
        <taxon>Acroporidae</taxon>
        <taxon>Acropora</taxon>
    </lineage>
</organism>
<evidence type="ECO:0000256" key="5">
    <source>
        <dbReference type="ARBA" id="ARBA00023136"/>
    </source>
</evidence>
<protein>
    <submittedName>
        <fullName evidence="10">Acropsin 4</fullName>
    </submittedName>
</protein>
<evidence type="ECO:0000313" key="10">
    <source>
        <dbReference type="EMBL" id="QKY88518.1"/>
    </source>
</evidence>
<dbReference type="PRINTS" id="PR00237">
    <property type="entry name" value="GPCRRHODOPSN"/>
</dbReference>
<keyword evidence="5 8" id="KW-0472">Membrane</keyword>
<proteinExistence type="evidence at transcript level"/>
<evidence type="ECO:0000256" key="2">
    <source>
        <dbReference type="ARBA" id="ARBA00022692"/>
    </source>
</evidence>
<dbReference type="CDD" id="cd14969">
    <property type="entry name" value="7tmA_Opsins_type2_animals"/>
    <property type="match status" value="1"/>
</dbReference>
<comment type="subcellular location">
    <subcellularLocation>
        <location evidence="1">Membrane</location>
        <topology evidence="1">Multi-pass membrane protein</topology>
    </subcellularLocation>
</comment>
<feature type="non-terminal residue" evidence="10">
    <location>
        <position position="366"/>
    </location>
</feature>
<evidence type="ECO:0000256" key="1">
    <source>
        <dbReference type="ARBA" id="ARBA00004141"/>
    </source>
</evidence>
<dbReference type="EMBL" id="MK829327">
    <property type="protein sequence ID" value="QKY88518.1"/>
    <property type="molecule type" value="mRNA"/>
</dbReference>
<name>A0A7D5D3R8_ACRMI</name>
<feature type="transmembrane region" description="Helical" evidence="8">
    <location>
        <begin position="183"/>
        <end position="206"/>
    </location>
</feature>
<evidence type="ECO:0000256" key="4">
    <source>
        <dbReference type="ARBA" id="ARBA00023040"/>
    </source>
</evidence>
<evidence type="ECO:0000256" key="6">
    <source>
        <dbReference type="ARBA" id="ARBA00023170"/>
    </source>
</evidence>
<keyword evidence="6" id="KW-0675">Receptor</keyword>
<keyword evidence="4" id="KW-0297">G-protein coupled receptor</keyword>
<dbReference type="GO" id="GO:0004930">
    <property type="term" value="F:G protein-coupled receptor activity"/>
    <property type="evidence" value="ECO:0007669"/>
    <property type="project" value="UniProtKB-KW"/>
</dbReference>
<dbReference type="InterPro" id="IPR050125">
    <property type="entry name" value="GPCR_opsins"/>
</dbReference>
<keyword evidence="7" id="KW-0807">Transducer</keyword>
<evidence type="ECO:0000256" key="7">
    <source>
        <dbReference type="ARBA" id="ARBA00023224"/>
    </source>
</evidence>